<reference evidence="1" key="1">
    <citation type="submission" date="2014-12" db="EMBL/GenBank/DDBJ databases">
        <title>Insight into the proteome of Arion vulgaris.</title>
        <authorList>
            <person name="Aradska J."/>
            <person name="Bulat T."/>
            <person name="Smidak R."/>
            <person name="Sarate P."/>
            <person name="Gangsoo J."/>
            <person name="Sialana F."/>
            <person name="Bilban M."/>
            <person name="Lubec G."/>
        </authorList>
    </citation>
    <scope>NUCLEOTIDE SEQUENCE</scope>
    <source>
        <tissue evidence="1">Skin</tissue>
    </source>
</reference>
<proteinExistence type="predicted"/>
<accession>A0A0B7C141</accession>
<name>A0A0B7C141_9EUPU</name>
<dbReference type="EMBL" id="HACG01051475">
    <property type="protein sequence ID" value="CEK98346.1"/>
    <property type="molecule type" value="Transcribed_RNA"/>
</dbReference>
<protein>
    <submittedName>
        <fullName evidence="1">Uncharacterized protein</fullName>
    </submittedName>
</protein>
<dbReference type="AlphaFoldDB" id="A0A0B7C141"/>
<feature type="non-terminal residue" evidence="1">
    <location>
        <position position="1"/>
    </location>
</feature>
<organism evidence="1">
    <name type="scientific">Arion vulgaris</name>
    <dbReference type="NCBI Taxonomy" id="1028688"/>
    <lineage>
        <taxon>Eukaryota</taxon>
        <taxon>Metazoa</taxon>
        <taxon>Spiralia</taxon>
        <taxon>Lophotrochozoa</taxon>
        <taxon>Mollusca</taxon>
        <taxon>Gastropoda</taxon>
        <taxon>Heterobranchia</taxon>
        <taxon>Euthyneura</taxon>
        <taxon>Panpulmonata</taxon>
        <taxon>Eupulmonata</taxon>
        <taxon>Stylommatophora</taxon>
        <taxon>Helicina</taxon>
        <taxon>Arionoidea</taxon>
        <taxon>Arionidae</taxon>
        <taxon>Arion</taxon>
    </lineage>
</organism>
<gene>
    <name evidence="1" type="primary">ORF218464</name>
</gene>
<sequence length="51" mass="6084">DRDREKHQCKRHDMLEIQQSNFNAVTTNHDDDERLNINMIKLQLNFGSEQG</sequence>
<evidence type="ECO:0000313" key="1">
    <source>
        <dbReference type="EMBL" id="CEK98346.1"/>
    </source>
</evidence>